<dbReference type="InterPro" id="IPR013324">
    <property type="entry name" value="RNA_pol_sigma_r3/r4-like"/>
</dbReference>
<dbReference type="GO" id="GO:0016987">
    <property type="term" value="F:sigma factor activity"/>
    <property type="evidence" value="ECO:0007669"/>
    <property type="project" value="UniProtKB-KW"/>
</dbReference>
<sequence>MSVDADDGDGFASDPVLITSARRGDAAAFGALFARHADAARRVARQYVPVDDVEDVVAEAFANVLSVLRGGGGPDAAFRAYLFTVVRHVAYRSTAGAGRVRPSEDEHVFESAIGPLASVEDPALKAFESTTVAKAYLSLPERWRSVLWYTDVEGAKPASLTEVFGLTANGVAALAYRAREGLRQAYLREHRGSIVDPECRQTTELLGGYVRGALSRRERTVVSEHLTGCTHCRGVVEELSDVAQGMRTVIAPLVLGVAGTAALGLGWPVFGAVDEAAPESQPSPTAPTASRRPAFLSQGVLALVAGALATVVIGGGVLALAVHRGDVALPWASSTTRASSNHVGDEHGNPPEPLVSASGADLSVRFEARGNLEIAEAGAPLMLCDGDGGSDAAGSDCAKALAGELDNHRVAMVGVNDDPRSAGGVSSSTTVDVPEGATVRFAGLYWSAPYEGAASNALGVAHLRAPGDDYHQVIAEQVVAVTGGRSLRYGAFADVTQQVATGGGGTWSLADAVVADLDSSPSNAYAGWALVVVYEQQTLPDAGVIVWDGMAPLIPGGRDTVALTAASRPGADGRLGVVAFEGDRGLAGEAMVFNGADVGGPNVFDSTARGWSGSTLGTDVKAFPVGPVLAENAIELVTTSDGFVVAAITLRTR</sequence>
<dbReference type="EMBL" id="FONZ01000001">
    <property type="protein sequence ID" value="SFE67424.1"/>
    <property type="molecule type" value="Genomic_DNA"/>
</dbReference>
<dbReference type="AlphaFoldDB" id="A0A1I2CGP1"/>
<evidence type="ECO:0000259" key="8">
    <source>
        <dbReference type="Pfam" id="PF04542"/>
    </source>
</evidence>
<proteinExistence type="inferred from homology"/>
<feature type="domain" description="Putative zinc-finger" evidence="9">
    <location>
        <begin position="199"/>
        <end position="233"/>
    </location>
</feature>
<dbReference type="InterPro" id="IPR036388">
    <property type="entry name" value="WH-like_DNA-bd_sf"/>
</dbReference>
<keyword evidence="7" id="KW-0812">Transmembrane</keyword>
<dbReference type="InterPro" id="IPR027383">
    <property type="entry name" value="Znf_put"/>
</dbReference>
<evidence type="ECO:0000313" key="10">
    <source>
        <dbReference type="EMBL" id="SFE67424.1"/>
    </source>
</evidence>
<keyword evidence="2" id="KW-0805">Transcription regulation</keyword>
<evidence type="ECO:0000256" key="7">
    <source>
        <dbReference type="SAM" id="Phobius"/>
    </source>
</evidence>
<feature type="transmembrane region" description="Helical" evidence="7">
    <location>
        <begin position="300"/>
        <end position="322"/>
    </location>
</feature>
<evidence type="ECO:0000313" key="11">
    <source>
        <dbReference type="Proteomes" id="UP000198520"/>
    </source>
</evidence>
<dbReference type="InterPro" id="IPR013325">
    <property type="entry name" value="RNA_pol_sigma_r2"/>
</dbReference>
<dbReference type="SUPFAM" id="SSF88946">
    <property type="entry name" value="Sigma2 domain of RNA polymerase sigma factors"/>
    <property type="match status" value="1"/>
</dbReference>
<dbReference type="InterPro" id="IPR041916">
    <property type="entry name" value="Anti_sigma_zinc_sf"/>
</dbReference>
<dbReference type="PANTHER" id="PTHR43133:SF8">
    <property type="entry name" value="RNA POLYMERASE SIGMA FACTOR HI_1459-RELATED"/>
    <property type="match status" value="1"/>
</dbReference>
<keyword evidence="7" id="KW-1133">Transmembrane helix</keyword>
<dbReference type="GO" id="GO:0006352">
    <property type="term" value="P:DNA-templated transcription initiation"/>
    <property type="evidence" value="ECO:0007669"/>
    <property type="project" value="InterPro"/>
</dbReference>
<dbReference type="GO" id="GO:0003677">
    <property type="term" value="F:DNA binding"/>
    <property type="evidence" value="ECO:0007669"/>
    <property type="project" value="UniProtKB-KW"/>
</dbReference>
<dbReference type="Proteomes" id="UP000198520">
    <property type="component" value="Unassembled WGS sequence"/>
</dbReference>
<dbReference type="Gene3D" id="1.10.10.1320">
    <property type="entry name" value="Anti-sigma factor, zinc-finger domain"/>
    <property type="match status" value="1"/>
</dbReference>
<keyword evidence="4" id="KW-0238">DNA-binding</keyword>
<evidence type="ECO:0000256" key="1">
    <source>
        <dbReference type="ARBA" id="ARBA00010641"/>
    </source>
</evidence>
<evidence type="ECO:0000256" key="2">
    <source>
        <dbReference type="ARBA" id="ARBA00023015"/>
    </source>
</evidence>
<feature type="region of interest" description="Disordered" evidence="6">
    <location>
        <begin position="337"/>
        <end position="357"/>
    </location>
</feature>
<reference evidence="11" key="1">
    <citation type="submission" date="2016-10" db="EMBL/GenBank/DDBJ databases">
        <authorList>
            <person name="Varghese N."/>
            <person name="Submissions S."/>
        </authorList>
    </citation>
    <scope>NUCLEOTIDE SEQUENCE [LARGE SCALE GENOMIC DNA]</scope>
    <source>
        <strain evidence="11">DSM 19083</strain>
    </source>
</reference>
<dbReference type="Gene3D" id="1.10.10.10">
    <property type="entry name" value="Winged helix-like DNA-binding domain superfamily/Winged helix DNA-binding domain"/>
    <property type="match status" value="1"/>
</dbReference>
<accession>A0A1I2CGP1</accession>
<dbReference type="InterPro" id="IPR007627">
    <property type="entry name" value="RNA_pol_sigma70_r2"/>
</dbReference>
<gene>
    <name evidence="10" type="ORF">SAMN04488035_0119</name>
</gene>
<keyword evidence="11" id="KW-1185">Reference proteome</keyword>
<dbReference type="STRING" id="285351.SAMN04488035_0119"/>
<comment type="similarity">
    <text evidence="1">Belongs to the sigma-70 factor family. ECF subfamily.</text>
</comment>
<keyword evidence="5" id="KW-0804">Transcription</keyword>
<evidence type="ECO:0000256" key="5">
    <source>
        <dbReference type="ARBA" id="ARBA00023163"/>
    </source>
</evidence>
<dbReference type="RefSeq" id="WP_177191234.1">
    <property type="nucleotide sequence ID" value="NZ_BNAN01000001.1"/>
</dbReference>
<dbReference type="PANTHER" id="PTHR43133">
    <property type="entry name" value="RNA POLYMERASE ECF-TYPE SIGMA FACTO"/>
    <property type="match status" value="1"/>
</dbReference>
<keyword evidence="7" id="KW-0472">Membrane</keyword>
<evidence type="ECO:0000256" key="3">
    <source>
        <dbReference type="ARBA" id="ARBA00023082"/>
    </source>
</evidence>
<name>A0A1I2CGP1_9MICO</name>
<evidence type="ECO:0000259" key="9">
    <source>
        <dbReference type="Pfam" id="PF13490"/>
    </source>
</evidence>
<evidence type="ECO:0000256" key="4">
    <source>
        <dbReference type="ARBA" id="ARBA00023125"/>
    </source>
</evidence>
<dbReference type="Pfam" id="PF13490">
    <property type="entry name" value="zf-HC2"/>
    <property type="match status" value="1"/>
</dbReference>
<organism evidence="10 11">
    <name type="scientific">Flavimobilis marinus</name>
    <dbReference type="NCBI Taxonomy" id="285351"/>
    <lineage>
        <taxon>Bacteria</taxon>
        <taxon>Bacillati</taxon>
        <taxon>Actinomycetota</taxon>
        <taxon>Actinomycetes</taxon>
        <taxon>Micrococcales</taxon>
        <taxon>Jonesiaceae</taxon>
        <taxon>Flavimobilis</taxon>
    </lineage>
</organism>
<dbReference type="SUPFAM" id="SSF88659">
    <property type="entry name" value="Sigma3 and sigma4 domains of RNA polymerase sigma factors"/>
    <property type="match status" value="1"/>
</dbReference>
<feature type="transmembrane region" description="Helical" evidence="7">
    <location>
        <begin position="249"/>
        <end position="270"/>
    </location>
</feature>
<feature type="domain" description="RNA polymerase sigma-70 region 2" evidence="8">
    <location>
        <begin position="32"/>
        <end position="94"/>
    </location>
</feature>
<dbReference type="InterPro" id="IPR039425">
    <property type="entry name" value="RNA_pol_sigma-70-like"/>
</dbReference>
<keyword evidence="3" id="KW-0731">Sigma factor</keyword>
<dbReference type="Gene3D" id="1.10.1740.10">
    <property type="match status" value="1"/>
</dbReference>
<protein>
    <submittedName>
        <fullName evidence="10">RNA polymerase sigma factor, sigma-70 family</fullName>
    </submittedName>
</protein>
<evidence type="ECO:0000256" key="6">
    <source>
        <dbReference type="SAM" id="MobiDB-lite"/>
    </source>
</evidence>
<dbReference type="InterPro" id="IPR014284">
    <property type="entry name" value="RNA_pol_sigma-70_dom"/>
</dbReference>
<dbReference type="NCBIfam" id="TIGR02937">
    <property type="entry name" value="sigma70-ECF"/>
    <property type="match status" value="1"/>
</dbReference>
<dbReference type="Pfam" id="PF04542">
    <property type="entry name" value="Sigma70_r2"/>
    <property type="match status" value="1"/>
</dbReference>